<dbReference type="InterPro" id="IPR009486">
    <property type="entry name" value="Pur_nuclsid_perm"/>
</dbReference>
<proteinExistence type="inferred from homology"/>
<gene>
    <name evidence="2" type="ORF">TWF694_007515</name>
</gene>
<dbReference type="GO" id="GO:0005783">
    <property type="term" value="C:endoplasmic reticulum"/>
    <property type="evidence" value="ECO:0007669"/>
    <property type="project" value="TreeGrafter"/>
</dbReference>
<dbReference type="Proteomes" id="UP001365542">
    <property type="component" value="Unassembled WGS sequence"/>
</dbReference>
<dbReference type="Pfam" id="PF06516">
    <property type="entry name" value="NUP"/>
    <property type="match status" value="1"/>
</dbReference>
<organism evidence="2 3">
    <name type="scientific">Orbilia ellipsospora</name>
    <dbReference type="NCBI Taxonomy" id="2528407"/>
    <lineage>
        <taxon>Eukaryota</taxon>
        <taxon>Fungi</taxon>
        <taxon>Dikarya</taxon>
        <taxon>Ascomycota</taxon>
        <taxon>Pezizomycotina</taxon>
        <taxon>Orbiliomycetes</taxon>
        <taxon>Orbiliales</taxon>
        <taxon>Orbiliaceae</taxon>
        <taxon>Orbilia</taxon>
    </lineage>
</organism>
<evidence type="ECO:0000313" key="3">
    <source>
        <dbReference type="Proteomes" id="UP001365542"/>
    </source>
</evidence>
<dbReference type="EMBL" id="JAVHJO010000003">
    <property type="protein sequence ID" value="KAK6541722.1"/>
    <property type="molecule type" value="Genomic_DNA"/>
</dbReference>
<reference evidence="2 3" key="1">
    <citation type="submission" date="2019-10" db="EMBL/GenBank/DDBJ databases">
        <authorList>
            <person name="Palmer J.M."/>
        </authorList>
    </citation>
    <scope>NUCLEOTIDE SEQUENCE [LARGE SCALE GENOMIC DNA]</scope>
    <source>
        <strain evidence="2 3">TWF694</strain>
    </source>
</reference>
<comment type="caution">
    <text evidence="2">The sequence shown here is derived from an EMBL/GenBank/DDBJ whole genome shotgun (WGS) entry which is preliminary data.</text>
</comment>
<keyword evidence="3" id="KW-1185">Reference proteome</keyword>
<dbReference type="PIRSF" id="PIRSF013171">
    <property type="entry name" value="Pur_nuclsid_perm"/>
    <property type="match status" value="1"/>
</dbReference>
<evidence type="ECO:0000256" key="1">
    <source>
        <dbReference type="PIRNR" id="PIRNR013171"/>
    </source>
</evidence>
<name>A0AAV9XJD8_9PEZI</name>
<accession>A0AAV9XJD8</accession>
<dbReference type="PANTHER" id="PTHR38643">
    <property type="entry name" value="PURINE NUCLEOSIDE PERMEASE C285.05-RELATED"/>
    <property type="match status" value="1"/>
</dbReference>
<evidence type="ECO:0000313" key="2">
    <source>
        <dbReference type="EMBL" id="KAK6541722.1"/>
    </source>
</evidence>
<dbReference type="GO" id="GO:0055085">
    <property type="term" value="P:transmembrane transport"/>
    <property type="evidence" value="ECO:0007669"/>
    <property type="project" value="InterPro"/>
</dbReference>
<sequence length="362" mass="39192">MIAAMFNLEANSFLDSYTPTLYGRNITVPGLSPRYPYVSCTLTGDVCHITLGEGEINAAASMSALIHSHLFDLTQTYFLMTGIAGINPYFGTTGSVTFPRFAVQLMLQYEIDPRQLPNGGAGFRSGFFTQGTTSFQNNVYPSDIYGTEVFELNNALRKRAYLVAGEAQLSDTDEAAKYRQNYPFSPARDPPGVVMCDTGTADAFWTGSILAEAFGNLTTLLTNGTGQYCTTQQEDNATLAALVRAAAIKLVDFSRIIILRTGSDFDRAPPGVHELYHLLKAPQGGVSAAVSNIYNAGVKIVEDILGNWEAGFRKGLPPNNYIGDILCLWSLTLLYSIPQNTLGSPNGYKPDFGVASQYVNAA</sequence>
<keyword evidence="1" id="KW-0813">Transport</keyword>
<dbReference type="PANTHER" id="PTHR38643:SF1">
    <property type="entry name" value="PURINE NUCLEOSIDE PERMEASE C285.05-RELATED"/>
    <property type="match status" value="1"/>
</dbReference>
<dbReference type="AlphaFoldDB" id="A0AAV9XJD8"/>
<comment type="similarity">
    <text evidence="1">Belongs to the NUP family.</text>
</comment>
<protein>
    <recommendedName>
        <fullName evidence="4">Purine nucleoside permease</fullName>
    </recommendedName>
</protein>
<comment type="function">
    <text evidence="1">Nucleoside permease that transports adenosine and guanosine.</text>
</comment>
<evidence type="ECO:0008006" key="4">
    <source>
        <dbReference type="Google" id="ProtNLM"/>
    </source>
</evidence>